<protein>
    <submittedName>
        <fullName evidence="2">Bet v I domain</fullName>
    </submittedName>
</protein>
<dbReference type="InterPro" id="IPR051761">
    <property type="entry name" value="MLP-like_ligand-binding"/>
</dbReference>
<gene>
    <name evidence="2" type="ORF">BVC80_671g2</name>
</gene>
<dbReference type="Pfam" id="PF00407">
    <property type="entry name" value="Bet_v_1"/>
    <property type="match status" value="1"/>
</dbReference>
<dbReference type="PANTHER" id="PTHR31907">
    <property type="entry name" value="MLP-LIKE PROTEIN 423"/>
    <property type="match status" value="1"/>
</dbReference>
<organism evidence="2 3">
    <name type="scientific">Macleaya cordata</name>
    <name type="common">Five-seeded plume-poppy</name>
    <name type="synonym">Bocconia cordata</name>
    <dbReference type="NCBI Taxonomy" id="56857"/>
    <lineage>
        <taxon>Eukaryota</taxon>
        <taxon>Viridiplantae</taxon>
        <taxon>Streptophyta</taxon>
        <taxon>Embryophyta</taxon>
        <taxon>Tracheophyta</taxon>
        <taxon>Spermatophyta</taxon>
        <taxon>Magnoliopsida</taxon>
        <taxon>Ranunculales</taxon>
        <taxon>Papaveraceae</taxon>
        <taxon>Papaveroideae</taxon>
        <taxon>Macleaya</taxon>
    </lineage>
</organism>
<dbReference type="AlphaFoldDB" id="A0A200Q809"/>
<comment type="caution">
    <text evidence="2">The sequence shown here is derived from an EMBL/GenBank/DDBJ whole genome shotgun (WGS) entry which is preliminary data.</text>
</comment>
<dbReference type="EMBL" id="MVGT01002800">
    <property type="protein sequence ID" value="OVA06507.1"/>
    <property type="molecule type" value="Genomic_DNA"/>
</dbReference>
<dbReference type="Gene3D" id="3.30.530.20">
    <property type="match status" value="1"/>
</dbReference>
<evidence type="ECO:0000313" key="2">
    <source>
        <dbReference type="EMBL" id="OVA06507.1"/>
    </source>
</evidence>
<dbReference type="Proteomes" id="UP000195402">
    <property type="component" value="Unassembled WGS sequence"/>
</dbReference>
<name>A0A200Q809_MACCD</name>
<dbReference type="InParanoid" id="A0A200Q809"/>
<evidence type="ECO:0000313" key="3">
    <source>
        <dbReference type="Proteomes" id="UP000195402"/>
    </source>
</evidence>
<dbReference type="InterPro" id="IPR023393">
    <property type="entry name" value="START-like_dom_sf"/>
</dbReference>
<dbReference type="SUPFAM" id="SSF55961">
    <property type="entry name" value="Bet v1-like"/>
    <property type="match status" value="1"/>
</dbReference>
<reference evidence="2 3" key="1">
    <citation type="journal article" date="2017" name="Mol. Plant">
        <title>The Genome of Medicinal Plant Macleaya cordata Provides New Insights into Benzylisoquinoline Alkaloids Metabolism.</title>
        <authorList>
            <person name="Liu X."/>
            <person name="Liu Y."/>
            <person name="Huang P."/>
            <person name="Ma Y."/>
            <person name="Qing Z."/>
            <person name="Tang Q."/>
            <person name="Cao H."/>
            <person name="Cheng P."/>
            <person name="Zheng Y."/>
            <person name="Yuan Z."/>
            <person name="Zhou Y."/>
            <person name="Liu J."/>
            <person name="Tang Z."/>
            <person name="Zhuo Y."/>
            <person name="Zhang Y."/>
            <person name="Yu L."/>
            <person name="Huang J."/>
            <person name="Yang P."/>
            <person name="Peng Q."/>
            <person name="Zhang J."/>
            <person name="Jiang W."/>
            <person name="Zhang Z."/>
            <person name="Lin K."/>
            <person name="Ro D.K."/>
            <person name="Chen X."/>
            <person name="Xiong X."/>
            <person name="Shang Y."/>
            <person name="Huang S."/>
            <person name="Zeng J."/>
        </authorList>
    </citation>
    <scope>NUCLEOTIDE SEQUENCE [LARGE SCALE GENOMIC DNA]</scope>
    <source>
        <strain evidence="3">cv. BLH2017</strain>
        <tissue evidence="2">Root</tissue>
    </source>
</reference>
<dbReference type="OMA" id="DANVHID"/>
<accession>A0A200Q809</accession>
<sequence length="85" mass="9591">MMKERITAVDNKNRSITYTVFEGNFTNGYKSFATTVTVSPNGDGSLVKWSVDYEKENAHIPTPTAFVRLLELTSKELDVQFLKQA</sequence>
<evidence type="ECO:0000259" key="1">
    <source>
        <dbReference type="SMART" id="SM01037"/>
    </source>
</evidence>
<dbReference type="GO" id="GO:0006952">
    <property type="term" value="P:defense response"/>
    <property type="evidence" value="ECO:0007669"/>
    <property type="project" value="InterPro"/>
</dbReference>
<dbReference type="SMART" id="SM01037">
    <property type="entry name" value="Bet_v_1"/>
    <property type="match status" value="1"/>
</dbReference>
<dbReference type="STRING" id="56857.A0A200Q809"/>
<proteinExistence type="predicted"/>
<dbReference type="OrthoDB" id="1869531at2759"/>
<keyword evidence="3" id="KW-1185">Reference proteome</keyword>
<feature type="domain" description="Bet v I/Major latex protein" evidence="1">
    <location>
        <begin position="1"/>
        <end position="84"/>
    </location>
</feature>
<dbReference type="InterPro" id="IPR000916">
    <property type="entry name" value="Bet_v_I/MLP"/>
</dbReference>